<keyword evidence="5 7" id="KW-0040">ANK repeat</keyword>
<dbReference type="Proteomes" id="UP000187203">
    <property type="component" value="Unassembled WGS sequence"/>
</dbReference>
<dbReference type="PROSITE" id="PS50088">
    <property type="entry name" value="ANK_REPEAT"/>
    <property type="match status" value="3"/>
</dbReference>
<keyword evidence="6 8" id="KW-0472">Membrane</keyword>
<keyword evidence="4 8" id="KW-1133">Transmembrane helix</keyword>
<feature type="repeat" description="ANK" evidence="7">
    <location>
        <begin position="70"/>
        <end position="102"/>
    </location>
</feature>
<dbReference type="SMART" id="SM00248">
    <property type="entry name" value="ANK"/>
    <property type="match status" value="6"/>
</dbReference>
<evidence type="ECO:0000256" key="3">
    <source>
        <dbReference type="ARBA" id="ARBA00022737"/>
    </source>
</evidence>
<dbReference type="GO" id="GO:0005886">
    <property type="term" value="C:plasma membrane"/>
    <property type="evidence" value="ECO:0007669"/>
    <property type="project" value="TreeGrafter"/>
</dbReference>
<dbReference type="AlphaFoldDB" id="A0A1R3GI14"/>
<dbReference type="PROSITE" id="PS50297">
    <property type="entry name" value="ANK_REP_REGION"/>
    <property type="match status" value="3"/>
</dbReference>
<comment type="caution">
    <text evidence="10">The sequence shown here is derived from an EMBL/GenBank/DDBJ whole genome shotgun (WGS) entry which is preliminary data.</text>
</comment>
<name>A0A1R3GI14_9ROSI</name>
<dbReference type="InterPro" id="IPR036770">
    <property type="entry name" value="Ankyrin_rpt-contain_sf"/>
</dbReference>
<feature type="transmembrane region" description="Helical" evidence="8">
    <location>
        <begin position="343"/>
        <end position="362"/>
    </location>
</feature>
<feature type="repeat" description="ANK" evidence="7">
    <location>
        <begin position="104"/>
        <end position="126"/>
    </location>
</feature>
<feature type="repeat" description="ANK" evidence="7">
    <location>
        <begin position="175"/>
        <end position="196"/>
    </location>
</feature>
<dbReference type="PANTHER" id="PTHR24186">
    <property type="entry name" value="PROTEIN PHOSPHATASE 1 REGULATORY SUBUNIT"/>
    <property type="match status" value="1"/>
</dbReference>
<evidence type="ECO:0000256" key="4">
    <source>
        <dbReference type="ARBA" id="ARBA00022989"/>
    </source>
</evidence>
<feature type="transmembrane region" description="Helical" evidence="8">
    <location>
        <begin position="409"/>
        <end position="430"/>
    </location>
</feature>
<accession>A0A1R3GI14</accession>
<sequence length="459" mass="51407">MEKRLCEAAIEGNLISFRNLLQEDELLLDRFITSCYPETPLHIVSMLGHIDLVEEILARKPELTKQLNIQKMSPLHLATAKGYPNIVKRLVEVNPDMCLVCDQDGRSPLYIAATEGHTIILKELFQARPRAAWFLIDGGETILHACVRSNHFQAMMFLVEEKVADHEFVNSKNYDGNTVLHLAVANKQIEAVNFLIANSTVEVNSLNSDGFTALDLLSERDVKDKEMADLIRSIGAVNARDTPLSMHELRAIRNKILTSPTSNQIHPLNTGKKKKVGRKFGRRHGDWLEEIRSSLMVVAILLATMAFQAGTNPPGGVWQDTKDNHTAGFSIMAHNFPIDYRNFLILNTTGFCASLSIILLLISGLPLKRRLFMWILMAITWVAIAAMALTYIIGIASTSASSDVLVDDQVFSVIVIAIVWLVLLLLLLLLGHTIRLIIRMIKFLFRTIMRRGPSQAQQP</sequence>
<evidence type="ECO:0000256" key="8">
    <source>
        <dbReference type="SAM" id="Phobius"/>
    </source>
</evidence>
<dbReference type="Gene3D" id="1.25.40.20">
    <property type="entry name" value="Ankyrin repeat-containing domain"/>
    <property type="match status" value="1"/>
</dbReference>
<dbReference type="EMBL" id="AWUE01022495">
    <property type="protein sequence ID" value="OMO57711.1"/>
    <property type="molecule type" value="Genomic_DNA"/>
</dbReference>
<evidence type="ECO:0000256" key="5">
    <source>
        <dbReference type="ARBA" id="ARBA00023043"/>
    </source>
</evidence>
<dbReference type="SUPFAM" id="SSF48403">
    <property type="entry name" value="Ankyrin repeat"/>
    <property type="match status" value="1"/>
</dbReference>
<evidence type="ECO:0000256" key="2">
    <source>
        <dbReference type="ARBA" id="ARBA00022692"/>
    </source>
</evidence>
<evidence type="ECO:0000259" key="9">
    <source>
        <dbReference type="Pfam" id="PF13962"/>
    </source>
</evidence>
<evidence type="ECO:0000313" key="11">
    <source>
        <dbReference type="Proteomes" id="UP000187203"/>
    </source>
</evidence>
<evidence type="ECO:0000256" key="7">
    <source>
        <dbReference type="PROSITE-ProRule" id="PRU00023"/>
    </source>
</evidence>
<proteinExistence type="predicted"/>
<feature type="domain" description="PGG" evidence="9">
    <location>
        <begin position="286"/>
        <end position="396"/>
    </location>
</feature>
<dbReference type="Pfam" id="PF12796">
    <property type="entry name" value="Ank_2"/>
    <property type="match status" value="2"/>
</dbReference>
<dbReference type="Pfam" id="PF13962">
    <property type="entry name" value="PGG"/>
    <property type="match status" value="1"/>
</dbReference>
<dbReference type="InterPro" id="IPR026961">
    <property type="entry name" value="PGG_dom"/>
</dbReference>
<keyword evidence="3" id="KW-0677">Repeat</keyword>
<evidence type="ECO:0000256" key="6">
    <source>
        <dbReference type="ARBA" id="ARBA00023136"/>
    </source>
</evidence>
<evidence type="ECO:0000313" key="10">
    <source>
        <dbReference type="EMBL" id="OMO57711.1"/>
    </source>
</evidence>
<keyword evidence="11" id="KW-1185">Reference proteome</keyword>
<keyword evidence="2 8" id="KW-0812">Transmembrane</keyword>
<organism evidence="10 11">
    <name type="scientific">Corchorus olitorius</name>
    <dbReference type="NCBI Taxonomy" id="93759"/>
    <lineage>
        <taxon>Eukaryota</taxon>
        <taxon>Viridiplantae</taxon>
        <taxon>Streptophyta</taxon>
        <taxon>Embryophyta</taxon>
        <taxon>Tracheophyta</taxon>
        <taxon>Spermatophyta</taxon>
        <taxon>Magnoliopsida</taxon>
        <taxon>eudicotyledons</taxon>
        <taxon>Gunneridae</taxon>
        <taxon>Pentapetalae</taxon>
        <taxon>rosids</taxon>
        <taxon>malvids</taxon>
        <taxon>Malvales</taxon>
        <taxon>Malvaceae</taxon>
        <taxon>Grewioideae</taxon>
        <taxon>Apeibeae</taxon>
        <taxon>Corchorus</taxon>
    </lineage>
</organism>
<protein>
    <recommendedName>
        <fullName evidence="9">PGG domain-containing protein</fullName>
    </recommendedName>
</protein>
<comment type="subcellular location">
    <subcellularLocation>
        <location evidence="1">Membrane</location>
        <topology evidence="1">Multi-pass membrane protein</topology>
    </subcellularLocation>
</comment>
<dbReference type="InterPro" id="IPR002110">
    <property type="entry name" value="Ankyrin_rpt"/>
</dbReference>
<dbReference type="PANTHER" id="PTHR24186:SF37">
    <property type="entry name" value="PGG DOMAIN-CONTAINING PROTEIN"/>
    <property type="match status" value="1"/>
</dbReference>
<dbReference type="OrthoDB" id="7729168at2759"/>
<dbReference type="STRING" id="93759.A0A1R3GI14"/>
<gene>
    <name evidence="10" type="ORF">COLO4_35167</name>
</gene>
<evidence type="ECO:0000256" key="1">
    <source>
        <dbReference type="ARBA" id="ARBA00004141"/>
    </source>
</evidence>
<reference evidence="11" key="1">
    <citation type="submission" date="2013-09" db="EMBL/GenBank/DDBJ databases">
        <title>Corchorus olitorius genome sequencing.</title>
        <authorList>
            <person name="Alam M."/>
            <person name="Haque M.S."/>
            <person name="Islam M.S."/>
            <person name="Emdad E.M."/>
            <person name="Islam M.M."/>
            <person name="Ahmed B."/>
            <person name="Halim A."/>
            <person name="Hossen Q.M.M."/>
            <person name="Hossain M.Z."/>
            <person name="Ahmed R."/>
            <person name="Khan M.M."/>
            <person name="Islam R."/>
            <person name="Rashid M.M."/>
            <person name="Khan S.A."/>
            <person name="Rahman M.S."/>
            <person name="Alam M."/>
            <person name="Yahiya A.S."/>
            <person name="Khan M.S."/>
            <person name="Azam M.S."/>
            <person name="Haque T."/>
            <person name="Lashkar M.Z.H."/>
            <person name="Akhand A.I."/>
            <person name="Morshed G."/>
            <person name="Roy S."/>
            <person name="Uddin K.S."/>
            <person name="Rabeya T."/>
            <person name="Hossain A.S."/>
            <person name="Chowdhury A."/>
            <person name="Snigdha A.R."/>
            <person name="Mortoza M.S."/>
            <person name="Matin S.A."/>
            <person name="Hoque S.M.E."/>
            <person name="Islam M.K."/>
            <person name="Roy D.K."/>
            <person name="Haider R."/>
            <person name="Moosa M.M."/>
            <person name="Elias S.M."/>
            <person name="Hasan A.M."/>
            <person name="Jahan S."/>
            <person name="Shafiuddin M."/>
            <person name="Mahmood N."/>
            <person name="Shommy N.S."/>
        </authorList>
    </citation>
    <scope>NUCLEOTIDE SEQUENCE [LARGE SCALE GENOMIC DNA]</scope>
    <source>
        <strain evidence="11">cv. O-4</strain>
    </source>
</reference>
<feature type="transmembrane region" description="Helical" evidence="8">
    <location>
        <begin position="374"/>
        <end position="397"/>
    </location>
</feature>